<proteinExistence type="predicted"/>
<dbReference type="AlphaFoldDB" id="X1VNS9"/>
<gene>
    <name evidence="1" type="ORF">S12H4_58217</name>
</gene>
<sequence length="73" mass="8295">MEQEDLKKYQETVGKIKGILKYEVDLRKVFGPRLGKVQEALGIMESQMNDLAEDKVVEASGKEKSKVREVVNL</sequence>
<accession>X1VNS9</accession>
<feature type="non-terminal residue" evidence="1">
    <location>
        <position position="73"/>
    </location>
</feature>
<protein>
    <submittedName>
        <fullName evidence="1">Uncharacterized protein</fullName>
    </submittedName>
</protein>
<organism evidence="1">
    <name type="scientific">marine sediment metagenome</name>
    <dbReference type="NCBI Taxonomy" id="412755"/>
    <lineage>
        <taxon>unclassified sequences</taxon>
        <taxon>metagenomes</taxon>
        <taxon>ecological metagenomes</taxon>
    </lineage>
</organism>
<comment type="caution">
    <text evidence="1">The sequence shown here is derived from an EMBL/GenBank/DDBJ whole genome shotgun (WGS) entry which is preliminary data.</text>
</comment>
<reference evidence="1" key="1">
    <citation type="journal article" date="2014" name="Front. Microbiol.">
        <title>High frequency of phylogenetically diverse reductive dehalogenase-homologous genes in deep subseafloor sedimentary metagenomes.</title>
        <authorList>
            <person name="Kawai M."/>
            <person name="Futagami T."/>
            <person name="Toyoda A."/>
            <person name="Takaki Y."/>
            <person name="Nishi S."/>
            <person name="Hori S."/>
            <person name="Arai W."/>
            <person name="Tsubouchi T."/>
            <person name="Morono Y."/>
            <person name="Uchiyama I."/>
            <person name="Ito T."/>
            <person name="Fujiyama A."/>
            <person name="Inagaki F."/>
            <person name="Takami H."/>
        </authorList>
    </citation>
    <scope>NUCLEOTIDE SEQUENCE</scope>
    <source>
        <strain evidence="1">Expedition CK06-06</strain>
    </source>
</reference>
<name>X1VNS9_9ZZZZ</name>
<dbReference type="EMBL" id="BARW01037773">
    <property type="protein sequence ID" value="GAJ18001.1"/>
    <property type="molecule type" value="Genomic_DNA"/>
</dbReference>
<evidence type="ECO:0000313" key="1">
    <source>
        <dbReference type="EMBL" id="GAJ18001.1"/>
    </source>
</evidence>